<organism evidence="1 2">
    <name type="scientific">Russula earlei</name>
    <dbReference type="NCBI Taxonomy" id="71964"/>
    <lineage>
        <taxon>Eukaryota</taxon>
        <taxon>Fungi</taxon>
        <taxon>Dikarya</taxon>
        <taxon>Basidiomycota</taxon>
        <taxon>Agaricomycotina</taxon>
        <taxon>Agaricomycetes</taxon>
        <taxon>Russulales</taxon>
        <taxon>Russulaceae</taxon>
        <taxon>Russula</taxon>
    </lineage>
</organism>
<gene>
    <name evidence="1" type="ORF">F5148DRAFT_1268178</name>
</gene>
<accession>A0ACC0TTA0</accession>
<dbReference type="Proteomes" id="UP001207468">
    <property type="component" value="Unassembled WGS sequence"/>
</dbReference>
<protein>
    <submittedName>
        <fullName evidence="1">Uncharacterized protein</fullName>
    </submittedName>
</protein>
<reference evidence="1" key="1">
    <citation type="submission" date="2021-03" db="EMBL/GenBank/DDBJ databases">
        <title>Evolutionary priming and transition to the ectomycorrhizal habit in an iconic lineage of mushroom-forming fungi: is preadaptation a requirement?</title>
        <authorList>
            <consortium name="DOE Joint Genome Institute"/>
            <person name="Looney B.P."/>
            <person name="Miyauchi S."/>
            <person name="Morin E."/>
            <person name="Drula E."/>
            <person name="Courty P.E."/>
            <person name="Chicoki N."/>
            <person name="Fauchery L."/>
            <person name="Kohler A."/>
            <person name="Kuo A."/>
            <person name="LaButti K."/>
            <person name="Pangilinan J."/>
            <person name="Lipzen A."/>
            <person name="Riley R."/>
            <person name="Andreopoulos W."/>
            <person name="He G."/>
            <person name="Johnson J."/>
            <person name="Barry K.W."/>
            <person name="Grigoriev I.V."/>
            <person name="Nagy L."/>
            <person name="Hibbett D."/>
            <person name="Henrissat B."/>
            <person name="Matheny P.B."/>
            <person name="Labbe J."/>
            <person name="Martin A.F."/>
        </authorList>
    </citation>
    <scope>NUCLEOTIDE SEQUENCE</scope>
    <source>
        <strain evidence="1">BPL698</strain>
    </source>
</reference>
<comment type="caution">
    <text evidence="1">The sequence shown here is derived from an EMBL/GenBank/DDBJ whole genome shotgun (WGS) entry which is preliminary data.</text>
</comment>
<evidence type="ECO:0000313" key="1">
    <source>
        <dbReference type="EMBL" id="KAI9434139.1"/>
    </source>
</evidence>
<proteinExistence type="predicted"/>
<dbReference type="EMBL" id="JAGFNK010001172">
    <property type="protein sequence ID" value="KAI9434139.1"/>
    <property type="molecule type" value="Genomic_DNA"/>
</dbReference>
<name>A0ACC0TTA0_9AGAM</name>
<evidence type="ECO:0000313" key="2">
    <source>
        <dbReference type="Proteomes" id="UP001207468"/>
    </source>
</evidence>
<sequence>MMEECEREEDLMEEDMIARAIAMSMHPEAESDMRGMWKVSRTIVHHLISSALIGHPSLDQQRKFDGHDVCGEMLDLKETVNGMMESLSVFADEVTRVARKIGTEGRLGGQANLTNVSGLWKDLTDCVNVMAANNMTMLSQTAMARGVLTQKVTGVSVSGEILHLVNTINDMIDQLEFFAFGGLCRPHGCDVGTEGKLGVQAEVSNVQNLARNHVGHSLASNVSQHDGRQFDHPSG</sequence>
<keyword evidence="2" id="KW-1185">Reference proteome</keyword>